<protein>
    <submittedName>
        <fullName evidence="2">Uncharacterized protein</fullName>
    </submittedName>
</protein>
<keyword evidence="1" id="KW-0472">Membrane</keyword>
<proteinExistence type="predicted"/>
<dbReference type="AlphaFoldDB" id="A0A175R8Y1"/>
<evidence type="ECO:0000256" key="1">
    <source>
        <dbReference type="SAM" id="Phobius"/>
    </source>
</evidence>
<reference evidence="2 3" key="1">
    <citation type="journal article" date="2016" name="Front. Microbiol.">
        <title>Genomic Resource of Rice Seed Associated Bacteria.</title>
        <authorList>
            <person name="Midha S."/>
            <person name="Bansal K."/>
            <person name="Sharma S."/>
            <person name="Kumar N."/>
            <person name="Patil P.P."/>
            <person name="Chaudhry V."/>
            <person name="Patil P.B."/>
        </authorList>
    </citation>
    <scope>NUCLEOTIDE SEQUENCE [LARGE SCALE GENOMIC DNA]</scope>
    <source>
        <strain evidence="2 3">NS226</strain>
    </source>
</reference>
<dbReference type="PATRIC" id="fig|401562.3.peg.2315"/>
<evidence type="ECO:0000313" key="2">
    <source>
        <dbReference type="EMBL" id="KTQ95037.1"/>
    </source>
</evidence>
<dbReference type="Proteomes" id="UP000078272">
    <property type="component" value="Unassembled WGS sequence"/>
</dbReference>
<dbReference type="EMBL" id="LDPZ01000025">
    <property type="protein sequence ID" value="KTQ95037.1"/>
    <property type="molecule type" value="Genomic_DNA"/>
</dbReference>
<comment type="caution">
    <text evidence="2">The sequence shown here is derived from an EMBL/GenBank/DDBJ whole genome shotgun (WGS) entry which is preliminary data.</text>
</comment>
<organism evidence="2 3">
    <name type="scientific">Aureimonas ureilytica</name>
    <dbReference type="NCBI Taxonomy" id="401562"/>
    <lineage>
        <taxon>Bacteria</taxon>
        <taxon>Pseudomonadati</taxon>
        <taxon>Pseudomonadota</taxon>
        <taxon>Alphaproteobacteria</taxon>
        <taxon>Hyphomicrobiales</taxon>
        <taxon>Aurantimonadaceae</taxon>
        <taxon>Aureimonas</taxon>
    </lineage>
</organism>
<name>A0A175R8Y1_9HYPH</name>
<feature type="transmembrane region" description="Helical" evidence="1">
    <location>
        <begin position="128"/>
        <end position="145"/>
    </location>
</feature>
<evidence type="ECO:0000313" key="3">
    <source>
        <dbReference type="Proteomes" id="UP000078272"/>
    </source>
</evidence>
<accession>A0A175R8Y1</accession>
<gene>
    <name evidence="2" type="ORF">NS226_13655</name>
</gene>
<sequence length="146" mass="16391">MLLLPAEGGTSMSDTQMLMVFNARVQAHVRTKLQLWALASGDMATLRRNVPPSLQSFIIPHLRDDRDLTDAEMQTLAEWGQQEVLTEMKAENAERRSSIPAHMTRQDPVPPLSTIATSVRESDKRDMTWWWIGGGVALVVLLIIIL</sequence>
<keyword evidence="1" id="KW-1133">Transmembrane helix</keyword>
<keyword evidence="1" id="KW-0812">Transmembrane</keyword>